<protein>
    <submittedName>
        <fullName evidence="2">Uncharacterized protein</fullName>
    </submittedName>
</protein>
<proteinExistence type="predicted"/>
<gene>
    <name evidence="2" type="ORF">Desgi_4546</name>
</gene>
<keyword evidence="1" id="KW-0472">Membrane</keyword>
<accession>R4KM62</accession>
<keyword evidence="3" id="KW-1185">Reference proteome</keyword>
<dbReference type="EMBL" id="CP003273">
    <property type="protein sequence ID" value="AGL03774.1"/>
    <property type="molecule type" value="Genomic_DNA"/>
</dbReference>
<dbReference type="Proteomes" id="UP000013520">
    <property type="component" value="Chromosome"/>
</dbReference>
<reference evidence="2 3" key="1">
    <citation type="submission" date="2012-01" db="EMBL/GenBank/DDBJ databases">
        <title>Complete sequence of Desulfotomaculum gibsoniae DSM 7213.</title>
        <authorList>
            <consortium name="US DOE Joint Genome Institute"/>
            <person name="Lucas S."/>
            <person name="Han J."/>
            <person name="Lapidus A."/>
            <person name="Cheng J.-F."/>
            <person name="Goodwin L."/>
            <person name="Pitluck S."/>
            <person name="Peters L."/>
            <person name="Ovchinnikova G."/>
            <person name="Teshima H."/>
            <person name="Detter J.C."/>
            <person name="Han C."/>
            <person name="Tapia R."/>
            <person name="Land M."/>
            <person name="Hauser L."/>
            <person name="Kyrpides N."/>
            <person name="Ivanova N."/>
            <person name="Pagani I."/>
            <person name="Parshina S."/>
            <person name="Plugge C."/>
            <person name="Muyzer G."/>
            <person name="Kuever J."/>
            <person name="Ivanova A."/>
            <person name="Nazina T."/>
            <person name="Klenk H.-P."/>
            <person name="Brambilla E."/>
            <person name="Spring S."/>
            <person name="Stams A.F."/>
            <person name="Woyke T."/>
        </authorList>
    </citation>
    <scope>NUCLEOTIDE SEQUENCE [LARGE SCALE GENOMIC DNA]</scope>
    <source>
        <strain evidence="2 3">DSM 7213</strain>
    </source>
</reference>
<feature type="transmembrane region" description="Helical" evidence="1">
    <location>
        <begin position="6"/>
        <end position="23"/>
    </location>
</feature>
<dbReference type="KEGG" id="dgi:Desgi_4546"/>
<organism evidence="2 3">
    <name type="scientific">Desulfoscipio gibsoniae DSM 7213</name>
    <dbReference type="NCBI Taxonomy" id="767817"/>
    <lineage>
        <taxon>Bacteria</taxon>
        <taxon>Bacillati</taxon>
        <taxon>Bacillota</taxon>
        <taxon>Clostridia</taxon>
        <taxon>Eubacteriales</taxon>
        <taxon>Desulfallaceae</taxon>
        <taxon>Desulfoscipio</taxon>
    </lineage>
</organism>
<name>R4KM62_9FIRM</name>
<keyword evidence="1" id="KW-1133">Transmembrane helix</keyword>
<evidence type="ECO:0000313" key="2">
    <source>
        <dbReference type="EMBL" id="AGL03774.1"/>
    </source>
</evidence>
<dbReference type="AlphaFoldDB" id="R4KM62"/>
<evidence type="ECO:0000256" key="1">
    <source>
        <dbReference type="SAM" id="Phobius"/>
    </source>
</evidence>
<keyword evidence="1" id="KW-0812">Transmembrane</keyword>
<dbReference type="HOGENOM" id="CLU_1822249_0_0_9"/>
<sequence>MVRLLAFFYVTVLHFYVAIIFFTNPIPRMDFLKWTSYMIYFLRFSRCRSRPGFTPEICRCLPCTVLSSGATVPCPEKTARRNAPRSREIGAALMIAYGNVPGRKKSAGRSAWDLPSFLVVWLVSAQDGYLLHSRTVPLCFA</sequence>
<evidence type="ECO:0000313" key="3">
    <source>
        <dbReference type="Proteomes" id="UP000013520"/>
    </source>
</evidence>